<dbReference type="PANTHER" id="PTHR32552">
    <property type="entry name" value="FERRICHROME IRON RECEPTOR-RELATED"/>
    <property type="match status" value="1"/>
</dbReference>
<keyword evidence="6" id="KW-0408">Iron</keyword>
<evidence type="ECO:0000256" key="6">
    <source>
        <dbReference type="ARBA" id="ARBA00023004"/>
    </source>
</evidence>
<feature type="compositionally biased region" description="Basic residues" evidence="13">
    <location>
        <begin position="1"/>
        <end position="10"/>
    </location>
</feature>
<proteinExistence type="inferred from homology"/>
<dbReference type="AlphaFoldDB" id="A0A558R8V9"/>
<keyword evidence="10 11" id="KW-0998">Cell outer membrane</keyword>
<dbReference type="PROSITE" id="PS52016">
    <property type="entry name" value="TONB_DEPENDENT_REC_3"/>
    <property type="match status" value="1"/>
</dbReference>
<dbReference type="PANTHER" id="PTHR32552:SF81">
    <property type="entry name" value="TONB-DEPENDENT OUTER MEMBRANE RECEPTOR"/>
    <property type="match status" value="1"/>
</dbReference>
<dbReference type="InterPro" id="IPR036942">
    <property type="entry name" value="Beta-barrel_TonB_sf"/>
</dbReference>
<dbReference type="SUPFAM" id="SSF56935">
    <property type="entry name" value="Porins"/>
    <property type="match status" value="1"/>
</dbReference>
<dbReference type="Gene3D" id="2.40.170.20">
    <property type="entry name" value="TonB-dependent receptor, beta-barrel domain"/>
    <property type="match status" value="1"/>
</dbReference>
<dbReference type="GO" id="GO:0009279">
    <property type="term" value="C:cell outer membrane"/>
    <property type="evidence" value="ECO:0007669"/>
    <property type="project" value="UniProtKB-SubCell"/>
</dbReference>
<comment type="similarity">
    <text evidence="11 12">Belongs to the TonB-dependent receptor family.</text>
</comment>
<evidence type="ECO:0008006" key="18">
    <source>
        <dbReference type="Google" id="ProtNLM"/>
    </source>
</evidence>
<comment type="subcellular location">
    <subcellularLocation>
        <location evidence="1 11">Cell outer membrane</location>
        <topology evidence="1 11">Multi-pass membrane protein</topology>
    </subcellularLocation>
</comment>
<evidence type="ECO:0000256" key="1">
    <source>
        <dbReference type="ARBA" id="ARBA00004571"/>
    </source>
</evidence>
<dbReference type="Proteomes" id="UP000318681">
    <property type="component" value="Unassembled WGS sequence"/>
</dbReference>
<dbReference type="InterPro" id="IPR000531">
    <property type="entry name" value="Beta-barrel_TonB"/>
</dbReference>
<evidence type="ECO:0000256" key="9">
    <source>
        <dbReference type="ARBA" id="ARBA00023136"/>
    </source>
</evidence>
<name>A0A558R8V9_9SPHN</name>
<feature type="region of interest" description="Disordered" evidence="13">
    <location>
        <begin position="1"/>
        <end position="35"/>
    </location>
</feature>
<evidence type="ECO:0000256" key="4">
    <source>
        <dbReference type="ARBA" id="ARBA00022496"/>
    </source>
</evidence>
<evidence type="ECO:0000256" key="11">
    <source>
        <dbReference type="PROSITE-ProRule" id="PRU01360"/>
    </source>
</evidence>
<keyword evidence="3 11" id="KW-1134">Transmembrane beta strand</keyword>
<reference evidence="16 17" key="1">
    <citation type="submission" date="2019-07" db="EMBL/GenBank/DDBJ databases">
        <title>Sphingomonas solaris sp. nov., isolated from a solar panel from Boston, Massachusetts.</title>
        <authorList>
            <person name="Tanner K."/>
            <person name="Pascual J."/>
            <person name="Mancuso C."/>
            <person name="Pereto J."/>
            <person name="Khalil A."/>
            <person name="Vilanova C."/>
        </authorList>
    </citation>
    <scope>NUCLEOTIDE SEQUENCE [LARGE SCALE GENOMIC DNA]</scope>
    <source>
        <strain evidence="16 17">R4DWN</strain>
    </source>
</reference>
<evidence type="ECO:0000256" key="5">
    <source>
        <dbReference type="ARBA" id="ARBA00022692"/>
    </source>
</evidence>
<dbReference type="GO" id="GO:0006826">
    <property type="term" value="P:iron ion transport"/>
    <property type="evidence" value="ECO:0007669"/>
    <property type="project" value="UniProtKB-KW"/>
</dbReference>
<evidence type="ECO:0000313" key="17">
    <source>
        <dbReference type="Proteomes" id="UP000318681"/>
    </source>
</evidence>
<keyword evidence="4" id="KW-0410">Iron transport</keyword>
<evidence type="ECO:0000256" key="10">
    <source>
        <dbReference type="ARBA" id="ARBA00023237"/>
    </source>
</evidence>
<evidence type="ECO:0000259" key="15">
    <source>
        <dbReference type="Pfam" id="PF07715"/>
    </source>
</evidence>
<protein>
    <recommendedName>
        <fullName evidence="18">TonB-dependent receptor plug domain-containing protein</fullName>
    </recommendedName>
</protein>
<dbReference type="Pfam" id="PF07715">
    <property type="entry name" value="Plug"/>
    <property type="match status" value="1"/>
</dbReference>
<keyword evidence="17" id="KW-1185">Reference proteome</keyword>
<keyword evidence="8 12" id="KW-0798">TonB box</keyword>
<dbReference type="InterPro" id="IPR012910">
    <property type="entry name" value="Plug_dom"/>
</dbReference>
<evidence type="ECO:0000313" key="16">
    <source>
        <dbReference type="EMBL" id="TVV75825.1"/>
    </source>
</evidence>
<keyword evidence="7" id="KW-0406">Ion transport</keyword>
<organism evidence="16 17">
    <name type="scientific">Alterirhizorhabdus solaris</name>
    <dbReference type="NCBI Taxonomy" id="2529389"/>
    <lineage>
        <taxon>Bacteria</taxon>
        <taxon>Pseudomonadati</taxon>
        <taxon>Pseudomonadota</taxon>
        <taxon>Alphaproteobacteria</taxon>
        <taxon>Sphingomonadales</taxon>
        <taxon>Rhizorhabdaceae</taxon>
        <taxon>Alterirhizorhabdus</taxon>
    </lineage>
</organism>
<evidence type="ECO:0000256" key="3">
    <source>
        <dbReference type="ARBA" id="ARBA00022452"/>
    </source>
</evidence>
<dbReference type="Pfam" id="PF00593">
    <property type="entry name" value="TonB_dep_Rec_b-barrel"/>
    <property type="match status" value="1"/>
</dbReference>
<evidence type="ECO:0000256" key="2">
    <source>
        <dbReference type="ARBA" id="ARBA00022448"/>
    </source>
</evidence>
<keyword evidence="9 11" id="KW-0472">Membrane</keyword>
<feature type="domain" description="TonB-dependent receptor-like beta-barrel" evidence="14">
    <location>
        <begin position="336"/>
        <end position="867"/>
    </location>
</feature>
<evidence type="ECO:0000256" key="7">
    <source>
        <dbReference type="ARBA" id="ARBA00023065"/>
    </source>
</evidence>
<accession>A0A558R8V9</accession>
<feature type="domain" description="TonB-dependent receptor plug" evidence="15">
    <location>
        <begin position="137"/>
        <end position="241"/>
    </location>
</feature>
<dbReference type="OrthoDB" id="7176070at2"/>
<evidence type="ECO:0000256" key="13">
    <source>
        <dbReference type="SAM" id="MobiDB-lite"/>
    </source>
</evidence>
<evidence type="ECO:0000256" key="8">
    <source>
        <dbReference type="ARBA" id="ARBA00023077"/>
    </source>
</evidence>
<evidence type="ECO:0000256" key="12">
    <source>
        <dbReference type="RuleBase" id="RU003357"/>
    </source>
</evidence>
<sequence>MMSINRRRRTAPPPVASTKPATPHRRRRTGNNAPKHMANRKCIDCLTPVDSDSYHHRSELQDRTDHIRMANCHRVSGGMADKALGEDHVMAKAGLRYFAAGTALAAFTPSIAPAQAVAEEQSISDIVVTARREAESLQDVPVTVQVVTGNTLAKLAITRVEEISKLAPGLNLVNAAGSNTSVTLRGVTWRPGSGTPATPIYFNEAPFDPAQVIQSLFDVGQIEVLRGPQGTTRGAPSISGAVTITTRKPDLDDYGGYVQGLVGEGRHRDLQGAINVPIIKDLLAIRLATNIEESRGSQVYSVNSDVLPRFRERSYRATILFRPTDTISLQAMYQRRNTNTRTYVQVAGTGSPGLAAQGIPANFNGPALTVGDRRSVQDLPLSGRGTVDLLTINASWEVFGQQLSYNFGRQFNRNQYVTFSANDVLNIIPGFESAPTFGNVGLPKFATHEIRYSSLTDPDRPFDFDIGWFSKHSGGKGINYFTPAYLPGAFGSPLTARPGQVTTPNERYVLNSLTNIRLGQKFDSFYGNIRAHIDDRTELSGGLAIIRDRVPVNLNVQTFAAFSAFTSPLLPSRAACPFASPGAIASPVYTGGVVCETPLPNGFRNSQQQNNDKYSEALYNFSLSHNFMDDLLVYATTGTSFRTGLPAINNPGLPADLVTPDPEKATSYEVGFKASIGRRLRVNASAFQIDYKNQLNTFQGTQYFNTVSAARAQTSVAFYSNIDSRVRGVELQIDARPVQNLSLGLNLSYSKIKSQGGIVPANPGDCAGTAPVTAANPINFCPSAKGQTLNTQAPFQASINGGYELPITSAIGAYVRFNANYQGRNPNFGNFRTASGFRGTPSYTVVDLFAGLTGDESIWDLGIYAKNAFDKQAELSRVATINSVFPSFAALGGYDVVTTSRPREIGVQLRYAFGSR</sequence>
<dbReference type="InterPro" id="IPR039426">
    <property type="entry name" value="TonB-dep_rcpt-like"/>
</dbReference>
<comment type="caution">
    <text evidence="16">The sequence shown here is derived from an EMBL/GenBank/DDBJ whole genome shotgun (WGS) entry which is preliminary data.</text>
</comment>
<keyword evidence="2 11" id="KW-0813">Transport</keyword>
<dbReference type="EMBL" id="VNIM01000016">
    <property type="protein sequence ID" value="TVV75825.1"/>
    <property type="molecule type" value="Genomic_DNA"/>
</dbReference>
<gene>
    <name evidence="16" type="ORF">FOY91_05965</name>
</gene>
<evidence type="ECO:0000259" key="14">
    <source>
        <dbReference type="Pfam" id="PF00593"/>
    </source>
</evidence>
<keyword evidence="5 11" id="KW-0812">Transmembrane</keyword>